<dbReference type="EMBL" id="UOGG01000243">
    <property type="protein sequence ID" value="VAX33310.1"/>
    <property type="molecule type" value="Genomic_DNA"/>
</dbReference>
<dbReference type="PANTHER" id="PTHR32322:SF9">
    <property type="entry name" value="AMINO-ACID METABOLITE EFFLUX PUMP-RELATED"/>
    <property type="match status" value="1"/>
</dbReference>
<dbReference type="InterPro" id="IPR050638">
    <property type="entry name" value="AA-Vitamin_Transporters"/>
</dbReference>
<feature type="transmembrane region" description="Helical" evidence="5">
    <location>
        <begin position="131"/>
        <end position="147"/>
    </location>
</feature>
<feature type="transmembrane region" description="Helical" evidence="5">
    <location>
        <begin position="45"/>
        <end position="63"/>
    </location>
</feature>
<gene>
    <name evidence="7" type="ORF">MNBD_NITROSPINAE05-726</name>
</gene>
<feature type="transmembrane region" description="Helical" evidence="5">
    <location>
        <begin position="159"/>
        <end position="180"/>
    </location>
</feature>
<dbReference type="InterPro" id="IPR037185">
    <property type="entry name" value="EmrE-like"/>
</dbReference>
<dbReference type="SUPFAM" id="SSF103481">
    <property type="entry name" value="Multidrug resistance efflux transporter EmrE"/>
    <property type="match status" value="1"/>
</dbReference>
<feature type="transmembrane region" description="Helical" evidence="5">
    <location>
        <begin position="246"/>
        <end position="269"/>
    </location>
</feature>
<feature type="transmembrane region" description="Helical" evidence="5">
    <location>
        <begin position="105"/>
        <end position="124"/>
    </location>
</feature>
<evidence type="ECO:0000313" key="7">
    <source>
        <dbReference type="EMBL" id="VAX33310.1"/>
    </source>
</evidence>
<feature type="transmembrane region" description="Helical" evidence="5">
    <location>
        <begin position="12"/>
        <end position="33"/>
    </location>
</feature>
<keyword evidence="3 5" id="KW-1133">Transmembrane helix</keyword>
<evidence type="ECO:0000256" key="5">
    <source>
        <dbReference type="SAM" id="Phobius"/>
    </source>
</evidence>
<feature type="domain" description="EamA" evidence="6">
    <location>
        <begin position="14"/>
        <end position="145"/>
    </location>
</feature>
<dbReference type="Pfam" id="PF00892">
    <property type="entry name" value="EamA"/>
    <property type="match status" value="2"/>
</dbReference>
<reference evidence="7" key="1">
    <citation type="submission" date="2018-06" db="EMBL/GenBank/DDBJ databases">
        <authorList>
            <person name="Zhirakovskaya E."/>
        </authorList>
    </citation>
    <scope>NUCLEOTIDE SEQUENCE</scope>
</reference>
<evidence type="ECO:0000256" key="2">
    <source>
        <dbReference type="ARBA" id="ARBA00022692"/>
    </source>
</evidence>
<sequence length="304" mass="32812">MNSPEPIQTPNYLRGILFVIVTTLLWGFLPIILKIGLNEFSSGTIAWFRFFFAFIVLFLILSIKGSQPSRFLKTPPRLGVMAGVSLAVNYFGMTESVHLSSPANAAILIQLAPVMLVIVGVAFFKERVNRQQFIGFVIAAAGFSIFYQDQLGNVKDIGLYSSATTHVVLAAVVWVVYIACQKILSRTYSAQKLNLLVYGVAALVLTATVEWSEFSGTGWKGWTLLVVLGINTLLAYGALAEAVKCIPLTVISPVITLNPLITLSAMLVLPQFSRGLLAPETIGTGGYIGAIIAVTGVVLVLARK</sequence>
<organism evidence="7">
    <name type="scientific">hydrothermal vent metagenome</name>
    <dbReference type="NCBI Taxonomy" id="652676"/>
    <lineage>
        <taxon>unclassified sequences</taxon>
        <taxon>metagenomes</taxon>
        <taxon>ecological metagenomes</taxon>
    </lineage>
</organism>
<comment type="subcellular location">
    <subcellularLocation>
        <location evidence="1">Membrane</location>
        <topology evidence="1">Multi-pass membrane protein</topology>
    </subcellularLocation>
</comment>
<keyword evidence="4 5" id="KW-0472">Membrane</keyword>
<dbReference type="GO" id="GO:0016020">
    <property type="term" value="C:membrane"/>
    <property type="evidence" value="ECO:0007669"/>
    <property type="project" value="UniProtKB-SubCell"/>
</dbReference>
<name>A0A3B1DEI3_9ZZZZ</name>
<proteinExistence type="predicted"/>
<feature type="domain" description="EamA" evidence="6">
    <location>
        <begin position="167"/>
        <end position="301"/>
    </location>
</feature>
<evidence type="ECO:0000256" key="1">
    <source>
        <dbReference type="ARBA" id="ARBA00004141"/>
    </source>
</evidence>
<evidence type="ECO:0000259" key="6">
    <source>
        <dbReference type="Pfam" id="PF00892"/>
    </source>
</evidence>
<evidence type="ECO:0000256" key="4">
    <source>
        <dbReference type="ARBA" id="ARBA00023136"/>
    </source>
</evidence>
<protein>
    <recommendedName>
        <fullName evidence="6">EamA domain-containing protein</fullName>
    </recommendedName>
</protein>
<feature type="transmembrane region" description="Helical" evidence="5">
    <location>
        <begin position="221"/>
        <end position="239"/>
    </location>
</feature>
<dbReference type="AlphaFoldDB" id="A0A3B1DEI3"/>
<keyword evidence="2 5" id="KW-0812">Transmembrane</keyword>
<feature type="transmembrane region" description="Helical" evidence="5">
    <location>
        <begin position="192"/>
        <end position="209"/>
    </location>
</feature>
<dbReference type="InterPro" id="IPR000620">
    <property type="entry name" value="EamA_dom"/>
</dbReference>
<feature type="transmembrane region" description="Helical" evidence="5">
    <location>
        <begin position="281"/>
        <end position="302"/>
    </location>
</feature>
<dbReference type="PANTHER" id="PTHR32322">
    <property type="entry name" value="INNER MEMBRANE TRANSPORTER"/>
    <property type="match status" value="1"/>
</dbReference>
<accession>A0A3B1DEI3</accession>
<evidence type="ECO:0000256" key="3">
    <source>
        <dbReference type="ARBA" id="ARBA00022989"/>
    </source>
</evidence>